<keyword evidence="5" id="KW-1185">Reference proteome</keyword>
<organism evidence="4 5">
    <name type="scientific">Gossypium arboreum</name>
    <name type="common">Tree cotton</name>
    <name type="synonym">Gossypium nanking</name>
    <dbReference type="NCBI Taxonomy" id="29729"/>
    <lineage>
        <taxon>Eukaryota</taxon>
        <taxon>Viridiplantae</taxon>
        <taxon>Streptophyta</taxon>
        <taxon>Embryophyta</taxon>
        <taxon>Tracheophyta</taxon>
        <taxon>Spermatophyta</taxon>
        <taxon>Magnoliopsida</taxon>
        <taxon>eudicotyledons</taxon>
        <taxon>Gunneridae</taxon>
        <taxon>Pentapetalae</taxon>
        <taxon>rosids</taxon>
        <taxon>malvids</taxon>
        <taxon>Malvales</taxon>
        <taxon>Malvaceae</taxon>
        <taxon>Malvoideae</taxon>
        <taxon>Gossypium</taxon>
    </lineage>
</organism>
<dbReference type="InterPro" id="IPR002213">
    <property type="entry name" value="UDP_glucos_trans"/>
</dbReference>
<evidence type="ECO:0000256" key="2">
    <source>
        <dbReference type="ARBA" id="ARBA00022676"/>
    </source>
</evidence>
<evidence type="ECO:0000256" key="1">
    <source>
        <dbReference type="ARBA" id="ARBA00009995"/>
    </source>
</evidence>
<dbReference type="PANTHER" id="PTHR11926:SF1343">
    <property type="entry name" value="7-DEOXYLOGANETIN GLUCOSYLTRANSFERASE-LIKE"/>
    <property type="match status" value="1"/>
</dbReference>
<dbReference type="Pfam" id="PF00201">
    <property type="entry name" value="UDPGT"/>
    <property type="match status" value="1"/>
</dbReference>
<accession>A0ABR0QVR5</accession>
<comment type="caution">
    <text evidence="4">The sequence shown here is derived from an EMBL/GenBank/DDBJ whole genome shotgun (WGS) entry which is preliminary data.</text>
</comment>
<keyword evidence="3" id="KW-0808">Transferase</keyword>
<evidence type="ECO:0000313" key="4">
    <source>
        <dbReference type="EMBL" id="KAK5843416.1"/>
    </source>
</evidence>
<proteinExistence type="inferred from homology"/>
<dbReference type="PANTHER" id="PTHR11926">
    <property type="entry name" value="GLUCOSYL/GLUCURONOSYL TRANSFERASES"/>
    <property type="match status" value="1"/>
</dbReference>
<evidence type="ECO:0000313" key="5">
    <source>
        <dbReference type="Proteomes" id="UP001358586"/>
    </source>
</evidence>
<keyword evidence="2" id="KW-0328">Glycosyltransferase</keyword>
<name>A0ABR0QVR5_GOSAR</name>
<gene>
    <name evidence="4" type="ORF">PVK06_005873</name>
</gene>
<comment type="similarity">
    <text evidence="1">Belongs to the UDP-glycosyltransferase family.</text>
</comment>
<dbReference type="Proteomes" id="UP001358586">
    <property type="component" value="Chromosome 2"/>
</dbReference>
<dbReference type="Gene3D" id="3.40.50.2000">
    <property type="entry name" value="Glycogen Phosphorylase B"/>
    <property type="match status" value="3"/>
</dbReference>
<sequence>MGFIFVVDERFANDGTLDMPIDWIPGMPNMCLKDIPNFVRTTDPDDFVYNYIMEVSQECLNSSSIIFNTFDDLDKEVLQVLASKSPNIYAIGPFASLSKNLLEIQYDLLNSSLWKEDTSCIEWLNTMEPKSVVPDLVMGESVIFPRELLEEIKGRGFIISWCTQQKVLSHSAVGIFLTHWGWNSILKALFESVLLICLSFFGDQQSNCRYVCTTWDNGMEINLDIKRENVEVVVKEMMEGVNGQWIRQKALEWKKKAETGISLGGSTVTNVDRMINEA</sequence>
<dbReference type="SUPFAM" id="SSF53756">
    <property type="entry name" value="UDP-Glycosyltransferase/glycogen phosphorylase"/>
    <property type="match status" value="1"/>
</dbReference>
<dbReference type="EMBL" id="JARKNE010000002">
    <property type="protein sequence ID" value="KAK5843416.1"/>
    <property type="molecule type" value="Genomic_DNA"/>
</dbReference>
<evidence type="ECO:0000256" key="3">
    <source>
        <dbReference type="ARBA" id="ARBA00022679"/>
    </source>
</evidence>
<protein>
    <submittedName>
        <fullName evidence="4">Uncharacterized protein</fullName>
    </submittedName>
</protein>
<reference evidence="4 5" key="1">
    <citation type="submission" date="2023-03" db="EMBL/GenBank/DDBJ databases">
        <title>WGS of Gossypium arboreum.</title>
        <authorList>
            <person name="Yu D."/>
        </authorList>
    </citation>
    <scope>NUCLEOTIDE SEQUENCE [LARGE SCALE GENOMIC DNA]</scope>
    <source>
        <tissue evidence="4">Leaf</tissue>
    </source>
</reference>